<dbReference type="PRINTS" id="PR00320">
    <property type="entry name" value="GPROTEINBRPT"/>
</dbReference>
<dbReference type="CDD" id="cd00200">
    <property type="entry name" value="WD40"/>
    <property type="match status" value="1"/>
</dbReference>
<keyword evidence="9 13" id="KW-0333">Golgi apparatus</keyword>
<keyword evidence="3 13" id="KW-0813">Transport</keyword>
<dbReference type="PROSITE" id="PS50082">
    <property type="entry name" value="WD_REPEATS_2"/>
    <property type="match status" value="4"/>
</dbReference>
<reference evidence="17 18" key="3">
    <citation type="journal article" date="2016" name="Sci. Rep.">
        <title>Genome-wide diversity and gene expression profiling of Babesia microti isolates identify polymorphic genes that mediate host-pathogen interactions.</title>
        <authorList>
            <person name="Silva J.C."/>
            <person name="Cornillot E."/>
            <person name="McCracken C."/>
            <person name="Usmani-Brown S."/>
            <person name="Dwivedi A."/>
            <person name="Ifeonu O.O."/>
            <person name="Crabtree J."/>
            <person name="Gotia H.T."/>
            <person name="Virji A.Z."/>
            <person name="Reynes C."/>
            <person name="Colinge J."/>
            <person name="Kumar V."/>
            <person name="Lawres L."/>
            <person name="Pazzi J.E."/>
            <person name="Pablo J.V."/>
            <person name="Hung C."/>
            <person name="Brancato J."/>
            <person name="Kumari P."/>
            <person name="Orvis J."/>
            <person name="Tretina K."/>
            <person name="Chibucos M."/>
            <person name="Ott S."/>
            <person name="Sadzewicz L."/>
            <person name="Sengamalay N."/>
            <person name="Shetty A.C."/>
            <person name="Su Q."/>
            <person name="Tallon L."/>
            <person name="Fraser C.M."/>
            <person name="Frutos R."/>
            <person name="Molina D.M."/>
            <person name="Krause P.J."/>
            <person name="Ben Mamoun C."/>
        </authorList>
    </citation>
    <scope>NUCLEOTIDE SEQUENCE [LARGE SCALE GENOMIC DNA]</scope>
    <source>
        <strain evidence="17 18">RI</strain>
    </source>
</reference>
<dbReference type="OrthoDB" id="2150324at2759"/>
<dbReference type="PANTHER" id="PTHR19876">
    <property type="entry name" value="COATOMER"/>
    <property type="match status" value="1"/>
</dbReference>
<dbReference type="SUPFAM" id="SSF50978">
    <property type="entry name" value="WD40 repeat-like"/>
    <property type="match status" value="1"/>
</dbReference>
<dbReference type="Proteomes" id="UP000002899">
    <property type="component" value="Chromosome II"/>
</dbReference>
<keyword evidence="18" id="KW-1185">Reference proteome</keyword>
<dbReference type="GO" id="GO:0000139">
    <property type="term" value="C:Golgi membrane"/>
    <property type="evidence" value="ECO:0007669"/>
    <property type="project" value="UniProtKB-SubCell"/>
</dbReference>
<dbReference type="KEGG" id="bmic:BMR1_02g01275"/>
<dbReference type="Pfam" id="PF00400">
    <property type="entry name" value="WD40"/>
    <property type="match status" value="4"/>
</dbReference>
<dbReference type="InterPro" id="IPR015943">
    <property type="entry name" value="WD40/YVTN_repeat-like_dom_sf"/>
</dbReference>
<evidence type="ECO:0000256" key="4">
    <source>
        <dbReference type="ARBA" id="ARBA00022490"/>
    </source>
</evidence>
<gene>
    <name evidence="17" type="ORF">BMR1_02g01275</name>
</gene>
<evidence type="ECO:0000256" key="8">
    <source>
        <dbReference type="ARBA" id="ARBA00022927"/>
    </source>
</evidence>
<dbReference type="Pfam" id="PF04053">
    <property type="entry name" value="B-prop_COPA_B_2nd"/>
    <property type="match status" value="1"/>
</dbReference>
<dbReference type="InterPro" id="IPR056176">
    <property type="entry name" value="TPR_COPA_B"/>
</dbReference>
<sequence>MPLQLPIRKRLFVRSDRVKFVDIHPVEPWVLSALYCGHVTIHNHTNQTLVKRIEMSTSPIRCAKFIARKQWIVACGDELRLWVYNYNSLDKVYDIEAHSDYIRYIDIHSTFSYVLTSSDDMTVCLWDYNNNWCKLATFESHMHYVMMVRWNPKESLIFGTCSLDRTIKIWGINPDKFSSSSSISINTANFTLSGHERGVNAFSFFFKMGSPYIVSASDDQSVRIWDYQTKQCLQVLCEHNAGVTCVLAHSNIPLILTGSEDSKLNIWHSAIYRLERTVTYELGRIWCLSQSPSDNYMAIACDEGTIAIELGDETPIASLSKGRVYIAKNFDILSGNIRNGSNEQLCGQNIQISFKSLGSCEFLPQLLTHHPSGRFFTVIGDGEYIIYTAQGMKNKAFGKSNQFVWSSTGDYATYDGTHITIYREFEELYKFKAGFQVIKIFGGHLLGVASSDFIVFFDWNEHILVRRIQGNFNNVFWSDSNTRVALVSNTSCYILKYDHNSFLVSVAANTPQDDEGVPSTFELDTEITERIVSGVWVCDTFIYTTVGLRLYLYTTGVPDPHAYLDRKLYILGYSIETSKIYLIDRDGNVLSYNLTETYLKLNTAMLENNWGLVLDMVAEIPTHLRERISVIVEAMGNIQLAVAITVNASRKFELALSTGDVELCLEQLNGDSYETFYKGALKSPDNSSEVNSPRKSASKMQIEPINIERWKRLGDKALQLGNISIATTCYNTIGDIQSLVLLYIISGNREELAKVSQMALQNGELNYAFHGFYLLGDLDKCIEILLKQNSESAAVIFAATYKPSKLPTLIDSWKAQLIRDGMGNVADAIVDIDKMDEYKYALEVEKVVDESCIYNRTVTNAEALGELLKFDTLSLYVKDDSKSSLDEFKDLLNKCI</sequence>
<keyword evidence="7 13" id="KW-0931">ER-Golgi transport</keyword>
<protein>
    <recommendedName>
        <fullName evidence="13">Coatomer subunit beta'</fullName>
    </recommendedName>
</protein>
<evidence type="ECO:0000313" key="18">
    <source>
        <dbReference type="Proteomes" id="UP000002899"/>
    </source>
</evidence>
<dbReference type="GO" id="GO:0006891">
    <property type="term" value="P:intra-Golgi vesicle-mediated transport"/>
    <property type="evidence" value="ECO:0007669"/>
    <property type="project" value="TreeGrafter"/>
</dbReference>
<comment type="similarity">
    <text evidence="2 13">Belongs to the WD repeat COPB2 family.</text>
</comment>
<dbReference type="InterPro" id="IPR001680">
    <property type="entry name" value="WD40_rpt"/>
</dbReference>
<evidence type="ECO:0000313" key="17">
    <source>
        <dbReference type="EMBL" id="SJK85890.1"/>
    </source>
</evidence>
<dbReference type="Pfam" id="PF23953">
    <property type="entry name" value="TPR_COPA_B"/>
    <property type="match status" value="1"/>
</dbReference>
<feature type="repeat" description="WD" evidence="14">
    <location>
        <begin position="95"/>
        <end position="130"/>
    </location>
</feature>
<dbReference type="EMBL" id="FO082872">
    <property type="protein sequence ID" value="SJK85890.1"/>
    <property type="molecule type" value="Genomic_DNA"/>
</dbReference>
<keyword evidence="4 13" id="KW-0963">Cytoplasm</keyword>
<evidence type="ECO:0000256" key="9">
    <source>
        <dbReference type="ARBA" id="ARBA00023034"/>
    </source>
</evidence>
<dbReference type="FunFam" id="2.130.10.10:FF:000016">
    <property type="entry name" value="Coatomer alpha subunit, putative"/>
    <property type="match status" value="1"/>
</dbReference>
<dbReference type="GeneID" id="24424042"/>
<dbReference type="PANTHER" id="PTHR19876:SF2">
    <property type="entry name" value="COATOMER SUBUNIT BETA"/>
    <property type="match status" value="1"/>
</dbReference>
<feature type="repeat" description="WD" evidence="14">
    <location>
        <begin position="138"/>
        <end position="180"/>
    </location>
</feature>
<comment type="function">
    <text evidence="12 13">The coatomer is a cytosolic protein complex that binds to dilysine motifs and reversibly associates with Golgi non-clathrin-coated vesicles, which further mediate biosynthetic protein transport from the ER, via the Golgi up to the trans Golgi network. Coatomer complex is required for budding from Golgi membranes, and is essential for the retrograde Golgi-to-ER transport of dilysine-tagged proteins.</text>
</comment>
<dbReference type="Gene3D" id="1.25.40.470">
    <property type="match status" value="1"/>
</dbReference>
<dbReference type="Gene3D" id="2.130.10.10">
    <property type="entry name" value="YVTN repeat-like/Quinoprotein amine dehydrogenase"/>
    <property type="match status" value="1"/>
</dbReference>
<evidence type="ECO:0000256" key="6">
    <source>
        <dbReference type="ARBA" id="ARBA00022737"/>
    </source>
</evidence>
<dbReference type="VEuPathDB" id="PiroplasmaDB:BMR1_02g01275"/>
<dbReference type="GO" id="GO:0005198">
    <property type="term" value="F:structural molecule activity"/>
    <property type="evidence" value="ECO:0007669"/>
    <property type="project" value="UniProtKB-UniRule"/>
</dbReference>
<dbReference type="PIRSF" id="PIRSF005567">
    <property type="entry name" value="Coatomer_beta'_subunit"/>
    <property type="match status" value="1"/>
</dbReference>
<feature type="domain" description="COPA/B second beta-propeller" evidence="15">
    <location>
        <begin position="345"/>
        <end position="584"/>
    </location>
</feature>
<dbReference type="InterPro" id="IPR006692">
    <property type="entry name" value="Beta-prop_COPA/B_2nd"/>
</dbReference>
<accession>A0A1R4AA65</accession>
<name>A0A1R4AA65_BABMR</name>
<evidence type="ECO:0000256" key="3">
    <source>
        <dbReference type="ARBA" id="ARBA00022448"/>
    </source>
</evidence>
<feature type="repeat" description="WD" evidence="14">
    <location>
        <begin position="236"/>
        <end position="267"/>
    </location>
</feature>
<dbReference type="GO" id="GO:0006886">
    <property type="term" value="P:intracellular protein transport"/>
    <property type="evidence" value="ECO:0007669"/>
    <property type="project" value="UniProtKB-UniRule"/>
</dbReference>
<comment type="subunit">
    <text evidence="13">Oligomeric complex that consists of at least the alpha, beta, beta', gamma, delta, epsilon and zeta subunits.</text>
</comment>
<evidence type="ECO:0000256" key="10">
    <source>
        <dbReference type="ARBA" id="ARBA00023136"/>
    </source>
</evidence>
<reference evidence="17 18" key="1">
    <citation type="journal article" date="2012" name="Nucleic Acids Res.">
        <title>Sequencing of the smallest Apicomplexan genome from the human pathogen Babesia microti.</title>
        <authorList>
            <person name="Cornillot E."/>
            <person name="Hadj-Kaddour K."/>
            <person name="Dassouli A."/>
            <person name="Noel B."/>
            <person name="Ranwez V."/>
            <person name="Vacherie B."/>
            <person name="Augagneur Y."/>
            <person name="Bres V."/>
            <person name="Duclos A."/>
            <person name="Randazzo S."/>
            <person name="Carcy B."/>
            <person name="Debierre-Grockiego F."/>
            <person name="Delbecq S."/>
            <person name="Moubri-Menage K."/>
            <person name="Shams-Eldin H."/>
            <person name="Usmani-Brown S."/>
            <person name="Bringaud F."/>
            <person name="Wincker P."/>
            <person name="Vivares C.P."/>
            <person name="Schwarz R.T."/>
            <person name="Schetters T.P."/>
            <person name="Krause P.J."/>
            <person name="Gorenflot A."/>
            <person name="Berry V."/>
            <person name="Barbe V."/>
            <person name="Ben Mamoun C."/>
        </authorList>
    </citation>
    <scope>NUCLEOTIDE SEQUENCE [LARGE SCALE GENOMIC DNA]</scope>
    <source>
        <strain evidence="17 18">RI</strain>
    </source>
</reference>
<feature type="repeat" description="WD" evidence="14">
    <location>
        <begin position="192"/>
        <end position="235"/>
    </location>
</feature>
<dbReference type="GO" id="GO:0030126">
    <property type="term" value="C:COPI vesicle coat"/>
    <property type="evidence" value="ECO:0007669"/>
    <property type="project" value="TreeGrafter"/>
</dbReference>
<evidence type="ECO:0000259" key="15">
    <source>
        <dbReference type="Pfam" id="PF04053"/>
    </source>
</evidence>
<dbReference type="SUPFAM" id="SSF82171">
    <property type="entry name" value="DPP6 N-terminal domain-like"/>
    <property type="match status" value="1"/>
</dbReference>
<evidence type="ECO:0000256" key="5">
    <source>
        <dbReference type="ARBA" id="ARBA00022574"/>
    </source>
</evidence>
<evidence type="ECO:0000256" key="7">
    <source>
        <dbReference type="ARBA" id="ARBA00022892"/>
    </source>
</evidence>
<dbReference type="PROSITE" id="PS50294">
    <property type="entry name" value="WD_REPEATS_REGION"/>
    <property type="match status" value="3"/>
</dbReference>
<comment type="subcellular location">
    <subcellularLocation>
        <location evidence="1 13">Cytoplasmic vesicle</location>
        <location evidence="1 13">COPI-coated vesicle membrane</location>
        <topology evidence="1 13">Peripheral membrane protein</topology>
        <orientation evidence="1 13">Cytoplasmic side</orientation>
    </subcellularLocation>
    <subcellularLocation>
        <location evidence="13">Golgi apparatus membrane</location>
        <topology evidence="13">Peripheral membrane protein</topology>
        <orientation evidence="13">Cytoplasmic side</orientation>
    </subcellularLocation>
    <text evidence="13">The coatomer is cytoplasmic or polymerized on the cytoplasmic side of the Golgi, as well as on the vesicles/buds originating from it.</text>
</comment>
<dbReference type="InterPro" id="IPR016453">
    <property type="entry name" value="COPB2"/>
</dbReference>
<reference evidence="17 18" key="2">
    <citation type="journal article" date="2013" name="PLoS ONE">
        <title>Whole genome mapping and re-organization of the nuclear and mitochondrial genomes of Babesia microti isolates.</title>
        <authorList>
            <person name="Cornillot E."/>
            <person name="Dassouli A."/>
            <person name="Garg A."/>
            <person name="Pachikara N."/>
            <person name="Randazzo S."/>
            <person name="Depoix D."/>
            <person name="Carcy B."/>
            <person name="Delbecq S."/>
            <person name="Frutos R."/>
            <person name="Silva J.C."/>
            <person name="Sutton R."/>
            <person name="Krause P.J."/>
            <person name="Mamoun C.B."/>
        </authorList>
    </citation>
    <scope>NUCLEOTIDE SEQUENCE [LARGE SCALE GENOMIC DNA]</scope>
    <source>
        <strain evidence="17 18">RI</strain>
    </source>
</reference>
<feature type="domain" description="COPA/B TPR" evidence="16">
    <location>
        <begin position="699"/>
        <end position="814"/>
    </location>
</feature>
<keyword evidence="5 14" id="KW-0853">WD repeat</keyword>
<evidence type="ECO:0000256" key="13">
    <source>
        <dbReference type="PIRNR" id="PIRNR005567"/>
    </source>
</evidence>
<dbReference type="GO" id="GO:0006890">
    <property type="term" value="P:retrograde vesicle-mediated transport, Golgi to endoplasmic reticulum"/>
    <property type="evidence" value="ECO:0007669"/>
    <property type="project" value="TreeGrafter"/>
</dbReference>
<dbReference type="GO" id="GO:0006888">
    <property type="term" value="P:endoplasmic reticulum to Golgi vesicle-mediated transport"/>
    <property type="evidence" value="ECO:0007669"/>
    <property type="project" value="TreeGrafter"/>
</dbReference>
<dbReference type="AlphaFoldDB" id="A0A1R4AA65"/>
<organism evidence="17 18">
    <name type="scientific">Babesia microti (strain RI)</name>
    <dbReference type="NCBI Taxonomy" id="1133968"/>
    <lineage>
        <taxon>Eukaryota</taxon>
        <taxon>Sar</taxon>
        <taxon>Alveolata</taxon>
        <taxon>Apicomplexa</taxon>
        <taxon>Aconoidasida</taxon>
        <taxon>Piroplasmida</taxon>
        <taxon>Babesiidae</taxon>
        <taxon>Babesia</taxon>
    </lineage>
</organism>
<evidence type="ECO:0000256" key="1">
    <source>
        <dbReference type="ARBA" id="ARBA00004347"/>
    </source>
</evidence>
<keyword evidence="8 13" id="KW-0653">Protein transport</keyword>
<proteinExistence type="inferred from homology"/>
<evidence type="ECO:0000256" key="12">
    <source>
        <dbReference type="ARBA" id="ARBA00025536"/>
    </source>
</evidence>
<evidence type="ECO:0000256" key="2">
    <source>
        <dbReference type="ARBA" id="ARBA00010844"/>
    </source>
</evidence>
<dbReference type="InterPro" id="IPR020472">
    <property type="entry name" value="WD40_PAC1"/>
</dbReference>
<evidence type="ECO:0000256" key="14">
    <source>
        <dbReference type="PROSITE-ProRule" id="PRU00221"/>
    </source>
</evidence>
<dbReference type="RefSeq" id="XP_021338101.1">
    <property type="nucleotide sequence ID" value="XM_021483145.1"/>
</dbReference>
<dbReference type="InterPro" id="IPR036322">
    <property type="entry name" value="WD40_repeat_dom_sf"/>
</dbReference>
<evidence type="ECO:0000259" key="16">
    <source>
        <dbReference type="Pfam" id="PF23953"/>
    </source>
</evidence>
<keyword evidence="6" id="KW-0677">Repeat</keyword>
<evidence type="ECO:0000256" key="11">
    <source>
        <dbReference type="ARBA" id="ARBA00023329"/>
    </source>
</evidence>
<keyword evidence="11 13" id="KW-0968">Cytoplasmic vesicle</keyword>
<keyword evidence="10 13" id="KW-0472">Membrane</keyword>
<dbReference type="InterPro" id="IPR050844">
    <property type="entry name" value="Coatomer_complex_subunit"/>
</dbReference>
<dbReference type="SMART" id="SM00320">
    <property type="entry name" value="WD40"/>
    <property type="match status" value="7"/>
</dbReference>
<dbReference type="CDD" id="cd22947">
    <property type="entry name" value="Coatomer_WDAD_beta-like"/>
    <property type="match status" value="1"/>
</dbReference>